<evidence type="ECO:0000313" key="5">
    <source>
        <dbReference type="EMBL" id="MBC3874646.1"/>
    </source>
</evidence>
<evidence type="ECO:0000313" key="6">
    <source>
        <dbReference type="Proteomes" id="UP000624279"/>
    </source>
</evidence>
<organism evidence="5 6">
    <name type="scientific">Undibacterium flavidum</name>
    <dbReference type="NCBI Taxonomy" id="2762297"/>
    <lineage>
        <taxon>Bacteria</taxon>
        <taxon>Pseudomonadati</taxon>
        <taxon>Pseudomonadota</taxon>
        <taxon>Betaproteobacteria</taxon>
        <taxon>Burkholderiales</taxon>
        <taxon>Oxalobacteraceae</taxon>
        <taxon>Undibacterium</taxon>
    </lineage>
</organism>
<comment type="similarity">
    <text evidence="1">Belongs to the bleomycin resistance protein family.</text>
</comment>
<dbReference type="SUPFAM" id="SSF54593">
    <property type="entry name" value="Glyoxalase/Bleomycin resistance protein/Dihydroxybiphenyl dioxygenase"/>
    <property type="match status" value="1"/>
</dbReference>
<comment type="caution">
    <text evidence="5">The sequence shown here is derived from an EMBL/GenBank/DDBJ whole genome shotgun (WGS) entry which is preliminary data.</text>
</comment>
<sequence length="118" mass="13574">MQAPIPIFRSFDEASAKSFYIDFLGFHLDWEHRFEPDTPLYMQLSQAACVLHLSEHFGDAAPGAHLRIRVEDVISFCAALNAKKYRHARPGYQAMEWGTTEMTINDPFGNRLTFYTET</sequence>
<evidence type="ECO:0000256" key="1">
    <source>
        <dbReference type="ARBA" id="ARBA00011051"/>
    </source>
</evidence>
<dbReference type="InterPro" id="IPR037523">
    <property type="entry name" value="VOC_core"/>
</dbReference>
<dbReference type="RefSeq" id="WP_186942633.1">
    <property type="nucleotide sequence ID" value="NZ_JACOGA010000012.1"/>
</dbReference>
<dbReference type="InterPro" id="IPR029068">
    <property type="entry name" value="Glyas_Bleomycin-R_OHBP_Dase"/>
</dbReference>
<dbReference type="EMBL" id="JACOGA010000012">
    <property type="protein sequence ID" value="MBC3874646.1"/>
    <property type="molecule type" value="Genomic_DNA"/>
</dbReference>
<evidence type="ECO:0000256" key="3">
    <source>
        <dbReference type="ARBA" id="ARBA00023251"/>
    </source>
</evidence>
<accession>A0ABR6YDM1</accession>
<dbReference type="CDD" id="cd08349">
    <property type="entry name" value="BLMA_like"/>
    <property type="match status" value="1"/>
</dbReference>
<dbReference type="InterPro" id="IPR000335">
    <property type="entry name" value="Bleomycin-R"/>
</dbReference>
<dbReference type="Gene3D" id="3.10.180.10">
    <property type="entry name" value="2,3-Dihydroxybiphenyl 1,2-Dioxygenase, domain 1"/>
    <property type="match status" value="1"/>
</dbReference>
<evidence type="ECO:0000259" key="4">
    <source>
        <dbReference type="PROSITE" id="PS51819"/>
    </source>
</evidence>
<dbReference type="Proteomes" id="UP000624279">
    <property type="component" value="Unassembled WGS sequence"/>
</dbReference>
<protein>
    <recommendedName>
        <fullName evidence="2">Bleomycin resistance protein</fullName>
    </recommendedName>
</protein>
<reference evidence="5 6" key="1">
    <citation type="submission" date="2020-08" db="EMBL/GenBank/DDBJ databases">
        <title>Novel species isolated from subtropical streams in China.</title>
        <authorList>
            <person name="Lu H."/>
        </authorList>
    </citation>
    <scope>NUCLEOTIDE SEQUENCE [LARGE SCALE GENOMIC DNA]</scope>
    <source>
        <strain evidence="5 6">LX15W</strain>
    </source>
</reference>
<dbReference type="Pfam" id="PF19581">
    <property type="entry name" value="Glyoxalase_7"/>
    <property type="match status" value="1"/>
</dbReference>
<proteinExistence type="inferred from homology"/>
<dbReference type="PROSITE" id="PS51819">
    <property type="entry name" value="VOC"/>
    <property type="match status" value="1"/>
</dbReference>
<name>A0ABR6YDM1_9BURK</name>
<evidence type="ECO:0000256" key="2">
    <source>
        <dbReference type="ARBA" id="ARBA00021572"/>
    </source>
</evidence>
<gene>
    <name evidence="5" type="ORF">H8K55_13735</name>
</gene>
<keyword evidence="3" id="KW-0046">Antibiotic resistance</keyword>
<keyword evidence="6" id="KW-1185">Reference proteome</keyword>
<feature type="domain" description="VOC" evidence="4">
    <location>
        <begin position="1"/>
        <end position="117"/>
    </location>
</feature>